<protein>
    <submittedName>
        <fullName evidence="1">Uncharacterized protein</fullName>
    </submittedName>
</protein>
<sequence length="98" mass="10554">MSGGSFDYLCSQYALTDLLDRTDSIDTMGQALRNAGHDEAAAATESVLADIKTFEESILARVQALRGVWKAVEWTHSGDWGPESIAEEASAFTAKEVA</sequence>
<gene>
    <name evidence="1" type="ORF">C8D78_0129</name>
</gene>
<dbReference type="Proteomes" id="UP000276055">
    <property type="component" value="Unassembled WGS sequence"/>
</dbReference>
<dbReference type="EMBL" id="RBIR01000001">
    <property type="protein sequence ID" value="RKR29814.1"/>
    <property type="molecule type" value="Genomic_DNA"/>
</dbReference>
<reference evidence="1 2" key="1">
    <citation type="submission" date="2018-10" db="EMBL/GenBank/DDBJ databases">
        <title>Genomic Encyclopedia of Type Strains, Phase IV (KMG-IV): sequencing the most valuable type-strain genomes for metagenomic binning, comparative biology and taxonomic classification.</title>
        <authorList>
            <person name="Goeker M."/>
        </authorList>
    </citation>
    <scope>NUCLEOTIDE SEQUENCE [LARGE SCALE GENOMIC DNA]</scope>
    <source>
        <strain evidence="1 2">DSM 25586</strain>
    </source>
</reference>
<evidence type="ECO:0000313" key="1">
    <source>
        <dbReference type="EMBL" id="RKR29814.1"/>
    </source>
</evidence>
<dbReference type="RefSeq" id="WP_120949970.1">
    <property type="nucleotide sequence ID" value="NZ_RBIR01000001.1"/>
</dbReference>
<accession>A0A495FKP4</accession>
<name>A0A495FKP4_9MICC</name>
<organism evidence="1 2">
    <name type="scientific">Arthrobacter oryzae</name>
    <dbReference type="NCBI Taxonomy" id="409290"/>
    <lineage>
        <taxon>Bacteria</taxon>
        <taxon>Bacillati</taxon>
        <taxon>Actinomycetota</taxon>
        <taxon>Actinomycetes</taxon>
        <taxon>Micrococcales</taxon>
        <taxon>Micrococcaceae</taxon>
        <taxon>Arthrobacter</taxon>
    </lineage>
</organism>
<evidence type="ECO:0000313" key="2">
    <source>
        <dbReference type="Proteomes" id="UP000276055"/>
    </source>
</evidence>
<dbReference type="AlphaFoldDB" id="A0A495FKP4"/>
<comment type="caution">
    <text evidence="1">The sequence shown here is derived from an EMBL/GenBank/DDBJ whole genome shotgun (WGS) entry which is preliminary data.</text>
</comment>
<dbReference type="OrthoDB" id="4238143at2"/>
<proteinExistence type="predicted"/>